<evidence type="ECO:0000256" key="1">
    <source>
        <dbReference type="ARBA" id="ARBA00008889"/>
    </source>
</evidence>
<dbReference type="HAMAP" id="MF_00362">
    <property type="entry name" value="Ribosomal_uL10"/>
    <property type="match status" value="1"/>
</dbReference>
<reference evidence="6 7" key="1">
    <citation type="journal article" date="2016" name="Nat. Commun.">
        <title>Thousands of microbial genomes shed light on interconnected biogeochemical processes in an aquifer system.</title>
        <authorList>
            <person name="Anantharaman K."/>
            <person name="Brown C.T."/>
            <person name="Hug L.A."/>
            <person name="Sharon I."/>
            <person name="Castelle C.J."/>
            <person name="Probst A.J."/>
            <person name="Thomas B.C."/>
            <person name="Singh A."/>
            <person name="Wilkins M.J."/>
            <person name="Karaoz U."/>
            <person name="Brodie E.L."/>
            <person name="Williams K.H."/>
            <person name="Hubbard S.S."/>
            <person name="Banfield J.F."/>
        </authorList>
    </citation>
    <scope>NUCLEOTIDE SEQUENCE [LARGE SCALE GENOMIC DNA]</scope>
</reference>
<dbReference type="Proteomes" id="UP000177080">
    <property type="component" value="Unassembled WGS sequence"/>
</dbReference>
<dbReference type="Gene3D" id="6.10.250.290">
    <property type="match status" value="1"/>
</dbReference>
<keyword evidence="2 5" id="KW-0689">Ribosomal protein</keyword>
<dbReference type="GO" id="GO:0005840">
    <property type="term" value="C:ribosome"/>
    <property type="evidence" value="ECO:0007669"/>
    <property type="project" value="UniProtKB-KW"/>
</dbReference>
<dbReference type="PANTHER" id="PTHR11560">
    <property type="entry name" value="39S RIBOSOMAL PROTEIN L10, MITOCHONDRIAL"/>
    <property type="match status" value="1"/>
</dbReference>
<dbReference type="NCBIfam" id="NF000955">
    <property type="entry name" value="PRK00099.1-1"/>
    <property type="match status" value="1"/>
</dbReference>
<name>A0A1F4ZCV6_9BACT</name>
<evidence type="ECO:0000256" key="4">
    <source>
        <dbReference type="ARBA" id="ARBA00035202"/>
    </source>
</evidence>
<gene>
    <name evidence="5" type="primary">rplJ</name>
    <name evidence="6" type="ORF">A2989_01895</name>
</gene>
<dbReference type="STRING" id="1797259.A2989_01895"/>
<dbReference type="EMBL" id="MEXN01000002">
    <property type="protein sequence ID" value="OGD04209.1"/>
    <property type="molecule type" value="Genomic_DNA"/>
</dbReference>
<dbReference type="Pfam" id="PF00466">
    <property type="entry name" value="Ribosomal_L10"/>
    <property type="match status" value="1"/>
</dbReference>
<evidence type="ECO:0000256" key="5">
    <source>
        <dbReference type="HAMAP-Rule" id="MF_00362"/>
    </source>
</evidence>
<comment type="caution">
    <text evidence="6">The sequence shown here is derived from an EMBL/GenBank/DDBJ whole genome shotgun (WGS) entry which is preliminary data.</text>
</comment>
<dbReference type="SUPFAM" id="SSF160369">
    <property type="entry name" value="Ribosomal protein L10-like"/>
    <property type="match status" value="1"/>
</dbReference>
<sequence length="172" mass="18705">MTKRVNPAKASVIDHLKDLLAKSKSVAIVDYRGLKVSQATALRQAIKKAGGQYIVAKNTLFKIASGLKDLHLEGISGFIFSNTDEVAAIKAVADFAKKHTIPTFKSGILGDRVLTTAEITQLSSIPDRTVNCQLLTVNLKSPLYNLTYHLKWNISSLVRTLDAVAKSKVVTN</sequence>
<keyword evidence="5" id="KW-0699">rRNA-binding</keyword>
<comment type="subunit">
    <text evidence="5">Part of the ribosomal stalk of the 50S ribosomal subunit. The N-terminus interacts with L11 and the large rRNA to form the base of the stalk. The C-terminus forms an elongated spine to which L12 dimers bind in a sequential fashion forming a multimeric L10(L12)X complex.</text>
</comment>
<comment type="similarity">
    <text evidence="1 5">Belongs to the universal ribosomal protein uL10 family.</text>
</comment>
<comment type="function">
    <text evidence="5">Forms part of the ribosomal stalk, playing a central role in the interaction of the ribosome with GTP-bound translation factors.</text>
</comment>
<dbReference type="AlphaFoldDB" id="A0A1F4ZCV6"/>
<dbReference type="CDD" id="cd05797">
    <property type="entry name" value="Ribosomal_L10"/>
    <property type="match status" value="1"/>
</dbReference>
<dbReference type="GO" id="GO:0070180">
    <property type="term" value="F:large ribosomal subunit rRNA binding"/>
    <property type="evidence" value="ECO:0007669"/>
    <property type="project" value="UniProtKB-UniRule"/>
</dbReference>
<proteinExistence type="inferred from homology"/>
<evidence type="ECO:0000256" key="2">
    <source>
        <dbReference type="ARBA" id="ARBA00022980"/>
    </source>
</evidence>
<dbReference type="InterPro" id="IPR043141">
    <property type="entry name" value="Ribosomal_uL10-like_sf"/>
</dbReference>
<dbReference type="GO" id="GO:0006412">
    <property type="term" value="P:translation"/>
    <property type="evidence" value="ECO:0007669"/>
    <property type="project" value="UniProtKB-UniRule"/>
</dbReference>
<organism evidence="6 7">
    <name type="scientific">Candidatus Amesbacteria bacterium RIFCSPLOWO2_01_FULL_48_25</name>
    <dbReference type="NCBI Taxonomy" id="1797259"/>
    <lineage>
        <taxon>Bacteria</taxon>
        <taxon>Candidatus Amesiibacteriota</taxon>
    </lineage>
</organism>
<dbReference type="InterPro" id="IPR022973">
    <property type="entry name" value="Ribosomal_uL10_bac"/>
</dbReference>
<evidence type="ECO:0000256" key="3">
    <source>
        <dbReference type="ARBA" id="ARBA00023274"/>
    </source>
</evidence>
<keyword evidence="5" id="KW-0694">RNA-binding</keyword>
<keyword evidence="3 5" id="KW-0687">Ribonucleoprotein</keyword>
<dbReference type="InterPro" id="IPR001790">
    <property type="entry name" value="Ribosomal_uL10"/>
</dbReference>
<evidence type="ECO:0000313" key="6">
    <source>
        <dbReference type="EMBL" id="OGD04209.1"/>
    </source>
</evidence>
<evidence type="ECO:0000313" key="7">
    <source>
        <dbReference type="Proteomes" id="UP000177080"/>
    </source>
</evidence>
<protein>
    <recommendedName>
        <fullName evidence="4 5">Large ribosomal subunit protein uL10</fullName>
    </recommendedName>
</protein>
<dbReference type="InterPro" id="IPR047865">
    <property type="entry name" value="Ribosomal_uL10_bac_type"/>
</dbReference>
<dbReference type="GO" id="GO:1990904">
    <property type="term" value="C:ribonucleoprotein complex"/>
    <property type="evidence" value="ECO:0007669"/>
    <property type="project" value="UniProtKB-KW"/>
</dbReference>
<accession>A0A1F4ZCV6</accession>
<dbReference type="Gene3D" id="3.30.70.1730">
    <property type="match status" value="1"/>
</dbReference>